<dbReference type="Gene3D" id="3.30.710.10">
    <property type="entry name" value="Potassium Channel Kv1.1, Chain A"/>
    <property type="match status" value="1"/>
</dbReference>
<dbReference type="PANTHER" id="PTHR47843:SF2">
    <property type="entry name" value="BTB DOMAIN-CONTAINING PROTEIN"/>
    <property type="match status" value="1"/>
</dbReference>
<evidence type="ECO:0000313" key="2">
    <source>
        <dbReference type="Proteomes" id="UP001232148"/>
    </source>
</evidence>
<dbReference type="InterPro" id="IPR011333">
    <property type="entry name" value="SKP1/BTB/POZ_sf"/>
</dbReference>
<dbReference type="AlphaFoldDB" id="A0AAD9M007"/>
<gene>
    <name evidence="1" type="ORF">LX32DRAFT_705436</name>
</gene>
<evidence type="ECO:0000313" key="1">
    <source>
        <dbReference type="EMBL" id="KAK2024480.1"/>
    </source>
</evidence>
<dbReference type="PANTHER" id="PTHR47843">
    <property type="entry name" value="BTB DOMAIN-CONTAINING PROTEIN-RELATED"/>
    <property type="match status" value="1"/>
</dbReference>
<protein>
    <recommendedName>
        <fullName evidence="3">BTB domain-containing protein</fullName>
    </recommendedName>
</protein>
<dbReference type="EMBL" id="MU842963">
    <property type="protein sequence ID" value="KAK2024480.1"/>
    <property type="molecule type" value="Genomic_DNA"/>
</dbReference>
<keyword evidence="2" id="KW-1185">Reference proteome</keyword>
<proteinExistence type="predicted"/>
<evidence type="ECO:0008006" key="3">
    <source>
        <dbReference type="Google" id="ProtNLM"/>
    </source>
</evidence>
<accession>A0AAD9M007</accession>
<dbReference type="Proteomes" id="UP001232148">
    <property type="component" value="Unassembled WGS sequence"/>
</dbReference>
<comment type="caution">
    <text evidence="1">The sequence shown here is derived from an EMBL/GenBank/DDBJ whole genome shotgun (WGS) entry which is preliminary data.</text>
</comment>
<sequence>MSPRGKKGMETIADIAQSRIIIFRIGDRTAFKVPVFNVHEASVLGLSERLDEEILKQTGKSYRHPQVDWAAVHVCTFTAFLQYAYTGDFAIISNGMKQGTSSDEPPSLGESMASCESILQQSASEEGAGPASSRAMTTMTAERGPSYSRYYYLQHCRLYIFADKYDLEKLKALCVEKPETEAGDAMRKLFFQYVLTDMAWMMKQPVFNKLLKEMPEISHELLFMVPLAYWKAV</sequence>
<name>A0AAD9M007_9PEZI</name>
<reference evidence="1" key="1">
    <citation type="submission" date="2021-06" db="EMBL/GenBank/DDBJ databases">
        <title>Comparative genomics, transcriptomics and evolutionary studies reveal genomic signatures of adaptation to plant cell wall in hemibiotrophic fungi.</title>
        <authorList>
            <consortium name="DOE Joint Genome Institute"/>
            <person name="Baroncelli R."/>
            <person name="Diaz J.F."/>
            <person name="Benocci T."/>
            <person name="Peng M."/>
            <person name="Battaglia E."/>
            <person name="Haridas S."/>
            <person name="Andreopoulos W."/>
            <person name="Labutti K."/>
            <person name="Pangilinan J."/>
            <person name="Floch G.L."/>
            <person name="Makela M.R."/>
            <person name="Henrissat B."/>
            <person name="Grigoriev I.V."/>
            <person name="Crouch J.A."/>
            <person name="De Vries R.P."/>
            <person name="Sukno S.A."/>
            <person name="Thon M.R."/>
        </authorList>
    </citation>
    <scope>NUCLEOTIDE SEQUENCE</scope>
    <source>
        <strain evidence="1">MAFF235873</strain>
    </source>
</reference>
<organism evidence="1 2">
    <name type="scientific">Colletotrichum zoysiae</name>
    <dbReference type="NCBI Taxonomy" id="1216348"/>
    <lineage>
        <taxon>Eukaryota</taxon>
        <taxon>Fungi</taxon>
        <taxon>Dikarya</taxon>
        <taxon>Ascomycota</taxon>
        <taxon>Pezizomycotina</taxon>
        <taxon>Sordariomycetes</taxon>
        <taxon>Hypocreomycetidae</taxon>
        <taxon>Glomerellales</taxon>
        <taxon>Glomerellaceae</taxon>
        <taxon>Colletotrichum</taxon>
        <taxon>Colletotrichum graminicola species complex</taxon>
    </lineage>
</organism>